<accession>A0A2P2KBI6</accession>
<proteinExistence type="predicted"/>
<dbReference type="AlphaFoldDB" id="A0A2P2KBI6"/>
<reference evidence="1" key="1">
    <citation type="submission" date="2018-02" db="EMBL/GenBank/DDBJ databases">
        <title>Rhizophora mucronata_Transcriptome.</title>
        <authorList>
            <person name="Meera S.P."/>
            <person name="Sreeshan A."/>
            <person name="Augustine A."/>
        </authorList>
    </citation>
    <scope>NUCLEOTIDE SEQUENCE</scope>
    <source>
        <tissue evidence="1">Leaf</tissue>
    </source>
</reference>
<evidence type="ECO:0000313" key="1">
    <source>
        <dbReference type="EMBL" id="MBX03094.1"/>
    </source>
</evidence>
<name>A0A2P2KBI6_RHIMU</name>
<organism evidence="1">
    <name type="scientific">Rhizophora mucronata</name>
    <name type="common">Asiatic mangrove</name>
    <dbReference type="NCBI Taxonomy" id="61149"/>
    <lineage>
        <taxon>Eukaryota</taxon>
        <taxon>Viridiplantae</taxon>
        <taxon>Streptophyta</taxon>
        <taxon>Embryophyta</taxon>
        <taxon>Tracheophyta</taxon>
        <taxon>Spermatophyta</taxon>
        <taxon>Magnoliopsida</taxon>
        <taxon>eudicotyledons</taxon>
        <taxon>Gunneridae</taxon>
        <taxon>Pentapetalae</taxon>
        <taxon>rosids</taxon>
        <taxon>fabids</taxon>
        <taxon>Malpighiales</taxon>
        <taxon>Rhizophoraceae</taxon>
        <taxon>Rhizophora</taxon>
    </lineage>
</organism>
<dbReference type="EMBL" id="GGEC01022610">
    <property type="protein sequence ID" value="MBX03094.1"/>
    <property type="molecule type" value="Transcribed_RNA"/>
</dbReference>
<sequence>MICAIRTTAEYRNGIINQLIIPATESNVSDAVAIRRQKSRRTHDDHDRTLLLGLVLCQAIY</sequence>
<protein>
    <submittedName>
        <fullName evidence="1">Uncharacterized protein</fullName>
    </submittedName>
</protein>